<proteinExistence type="predicted"/>
<gene>
    <name evidence="2" type="ORF">JL09_g2157</name>
</gene>
<name>A0A099P0X5_PICKU</name>
<dbReference type="HOGENOM" id="CLU_1195018_0_0_1"/>
<evidence type="ECO:0000313" key="2">
    <source>
        <dbReference type="EMBL" id="KGK38718.1"/>
    </source>
</evidence>
<accession>A0A099P0X5</accession>
<evidence type="ECO:0000313" key="3">
    <source>
        <dbReference type="Proteomes" id="UP000029867"/>
    </source>
</evidence>
<dbReference type="AlphaFoldDB" id="A0A099P0X5"/>
<comment type="caution">
    <text evidence="2">The sequence shown here is derived from an EMBL/GenBank/DDBJ whole genome shotgun (WGS) entry which is preliminary data.</text>
</comment>
<dbReference type="VEuPathDB" id="FungiDB:C5L36_0A04170"/>
<feature type="region of interest" description="Disordered" evidence="1">
    <location>
        <begin position="207"/>
        <end position="232"/>
    </location>
</feature>
<dbReference type="EMBL" id="JQFK01000016">
    <property type="protein sequence ID" value="KGK38718.1"/>
    <property type="molecule type" value="Genomic_DNA"/>
</dbReference>
<protein>
    <submittedName>
        <fullName evidence="2">Uncharacterized protein</fullName>
    </submittedName>
</protein>
<evidence type="ECO:0000256" key="1">
    <source>
        <dbReference type="SAM" id="MobiDB-lite"/>
    </source>
</evidence>
<sequence length="232" mass="26611">MQILPRLLAKFSNEPIIDLDEETSKTYCTTEKELPTSMQIEKAIQTGLIHEPDIITQPLIGVTSTVNPIPNKATFHLLKRHKASTLWNSSNITNYQQLRNKKENRHRAKSGVDVVAIIPVNTDARRDATTVNTAIRTKYSSSVPLVARVCNAMTRLGLSCHERSTLDYSHDEHDEDEGKYGYEYEYEHNEHNFGVYDKLDLECIESSDSKNSSNRYYRSRRTDTEDFQVQTP</sequence>
<reference evidence="3" key="1">
    <citation type="journal article" date="2014" name="Microb. Cell Fact.">
        <title>Exploiting Issatchenkia orientalis SD108 for succinic acid production.</title>
        <authorList>
            <person name="Xiao H."/>
            <person name="Shao Z."/>
            <person name="Jiang Y."/>
            <person name="Dole S."/>
            <person name="Zhao H."/>
        </authorList>
    </citation>
    <scope>NUCLEOTIDE SEQUENCE [LARGE SCALE GENOMIC DNA]</scope>
    <source>
        <strain evidence="3">SD108</strain>
    </source>
</reference>
<organism evidence="2 3">
    <name type="scientific">Pichia kudriavzevii</name>
    <name type="common">Yeast</name>
    <name type="synonym">Issatchenkia orientalis</name>
    <dbReference type="NCBI Taxonomy" id="4909"/>
    <lineage>
        <taxon>Eukaryota</taxon>
        <taxon>Fungi</taxon>
        <taxon>Dikarya</taxon>
        <taxon>Ascomycota</taxon>
        <taxon>Saccharomycotina</taxon>
        <taxon>Pichiomycetes</taxon>
        <taxon>Pichiales</taxon>
        <taxon>Pichiaceae</taxon>
        <taxon>Pichia</taxon>
    </lineage>
</organism>
<dbReference type="Proteomes" id="UP000029867">
    <property type="component" value="Unassembled WGS sequence"/>
</dbReference>